<dbReference type="OrthoDB" id="10040854at2759"/>
<organism evidence="7 8">
    <name type="scientific">Stylophora pistillata</name>
    <name type="common">Smooth cauliflower coral</name>
    <dbReference type="NCBI Taxonomy" id="50429"/>
    <lineage>
        <taxon>Eukaryota</taxon>
        <taxon>Metazoa</taxon>
        <taxon>Cnidaria</taxon>
        <taxon>Anthozoa</taxon>
        <taxon>Hexacorallia</taxon>
        <taxon>Scleractinia</taxon>
        <taxon>Astrocoeniina</taxon>
        <taxon>Pocilloporidae</taxon>
        <taxon>Stylophora</taxon>
    </lineage>
</organism>
<dbReference type="InterPro" id="IPR019734">
    <property type="entry name" value="TPR_rpt"/>
</dbReference>
<name>A0A2B4SPN9_STYPI</name>
<dbReference type="Proteomes" id="UP000225706">
    <property type="component" value="Unassembled WGS sequence"/>
</dbReference>
<evidence type="ECO:0000256" key="3">
    <source>
        <dbReference type="ARBA" id="ARBA00023223"/>
    </source>
</evidence>
<keyword evidence="4" id="KW-0599">Photoprotein</keyword>
<keyword evidence="8" id="KW-1185">Reference proteome</keyword>
<evidence type="ECO:0000313" key="7">
    <source>
        <dbReference type="EMBL" id="PFX30568.1"/>
    </source>
</evidence>
<evidence type="ECO:0000259" key="6">
    <source>
        <dbReference type="Pfam" id="PF12770"/>
    </source>
</evidence>
<evidence type="ECO:0000256" key="4">
    <source>
        <dbReference type="ARBA" id="ARBA00023262"/>
    </source>
</evidence>
<dbReference type="PANTHER" id="PTHR10098">
    <property type="entry name" value="RAPSYN-RELATED"/>
    <property type="match status" value="1"/>
</dbReference>
<evidence type="ECO:0000313" key="8">
    <source>
        <dbReference type="Proteomes" id="UP000225706"/>
    </source>
</evidence>
<evidence type="ECO:0000256" key="5">
    <source>
        <dbReference type="PROSITE-ProRule" id="PRU00339"/>
    </source>
</evidence>
<dbReference type="SMART" id="SM00028">
    <property type="entry name" value="TPR"/>
    <property type="match status" value="6"/>
</dbReference>
<dbReference type="InterPro" id="IPR027417">
    <property type="entry name" value="P-loop_NTPase"/>
</dbReference>
<dbReference type="InterPro" id="IPR024983">
    <property type="entry name" value="CHAT_dom"/>
</dbReference>
<accession>A0A2B4SPN9</accession>
<protein>
    <submittedName>
        <fullName evidence="7">G-protein-signaling modulator 2</fullName>
    </submittedName>
</protein>
<dbReference type="Gene3D" id="3.40.50.300">
    <property type="entry name" value="P-loop containing nucleotide triphosphate hydrolases"/>
    <property type="match status" value="1"/>
</dbReference>
<dbReference type="Pfam" id="PF12770">
    <property type="entry name" value="CHAT"/>
    <property type="match status" value="1"/>
</dbReference>
<dbReference type="SUPFAM" id="SSF48452">
    <property type="entry name" value="TPR-like"/>
    <property type="match status" value="2"/>
</dbReference>
<evidence type="ECO:0000256" key="2">
    <source>
        <dbReference type="ARBA" id="ARBA00022991"/>
    </source>
</evidence>
<dbReference type="GO" id="GO:0008218">
    <property type="term" value="P:bioluminescence"/>
    <property type="evidence" value="ECO:0007669"/>
    <property type="project" value="UniProtKB-KW"/>
</dbReference>
<dbReference type="EMBL" id="LSMT01000048">
    <property type="protein sequence ID" value="PFX30568.1"/>
    <property type="molecule type" value="Genomic_DNA"/>
</dbReference>
<feature type="domain" description="CHAT" evidence="6">
    <location>
        <begin position="523"/>
        <end position="723"/>
    </location>
</feature>
<comment type="caution">
    <text evidence="7">The sequence shown here is derived from an EMBL/GenBank/DDBJ whole genome shotgun (WGS) entry which is preliminary data.</text>
</comment>
<sequence length="735" mass="81244">MSHSKQGITDKMEMKFEMTGCVNGHPFTIKGNGNGNPNERRLPQMPVSHYLQVRLLSLDENFGDLDKDLFILAPIQNQIDVFLKLISYAYEGTNTLIILDDCAASKDVRQRKNEPVNLAFSARHKGISVWVLTQEMTSIAKPCRENIAALVLFYTHSAKDMKVTFDYYAGDLTKEEQVELLAKLKTMDDPHVIFVSEEKKPSTHEKTSSGTDDGQVTSISLEKKLDVQTITLSGNFIKAIEYQQLALEIKKEVGDKAGEGSSYCNLGAAYRGLGNFRKAIEYQQLALEIKKEVGDKAGERNSYCNLGAAYNGLGNFRKAIEYQQLPLEINKEVGDKAGEGSSYCNLGAAYNGLGNLIKAIEYQQLALEIFKEVGDKVGEGNSYCNLGTAYGSLGNLIKAIEYEQLALGIYKEVGDKAGEGYSYCNLGVAYDRLGNFIKAIEYQQLALGIFKELGDRAGEGSSSCNLGVAYNAIRDFQRAFEYLERALVVCKKTGQKAIEVLLLFNLGDVSENLGSPFSSLKIRVIPSLTTLKLIVDARDDFHNKTGALLVGNPCLDEVLFEGRKLDPLPCAEEEVKMIGDILGSTPLIGEKETKDEVLRRLSSVALTPLMEDYLHTMKDVSNAHLRARFVVLSCCHSARGVIKAAEGVIGIARSFLGARARSVLVALWALDDKATMEFMKYFYKELVAGKRASEALQQAMNCMREIEQFRNVRNWAPFVLIGDDVTLDLSDASEV</sequence>
<dbReference type="InterPro" id="IPR009017">
    <property type="entry name" value="GFP"/>
</dbReference>
<keyword evidence="5" id="KW-0802">TPR repeat</keyword>
<dbReference type="InterPro" id="IPR011584">
    <property type="entry name" value="GFP-related"/>
</dbReference>
<dbReference type="Pfam" id="PF13424">
    <property type="entry name" value="TPR_12"/>
    <property type="match status" value="3"/>
</dbReference>
<gene>
    <name evidence="7" type="primary">GPSM2</name>
    <name evidence="7" type="ORF">AWC38_SpisGene4645</name>
</gene>
<keyword evidence="2" id="KW-0157">Chromophore</keyword>
<dbReference type="Pfam" id="PF01353">
    <property type="entry name" value="GFP"/>
    <property type="match status" value="1"/>
</dbReference>
<feature type="repeat" description="TPR" evidence="5">
    <location>
        <begin position="300"/>
        <end position="333"/>
    </location>
</feature>
<dbReference type="InterPro" id="IPR011990">
    <property type="entry name" value="TPR-like_helical_dom_sf"/>
</dbReference>
<dbReference type="Gene3D" id="2.40.155.10">
    <property type="entry name" value="Green fluorescent protein"/>
    <property type="match status" value="1"/>
</dbReference>
<dbReference type="SUPFAM" id="SSF54511">
    <property type="entry name" value="GFP-like"/>
    <property type="match status" value="1"/>
</dbReference>
<dbReference type="PANTHER" id="PTHR10098:SF108">
    <property type="entry name" value="TETRATRICOPEPTIDE REPEAT PROTEIN 28"/>
    <property type="match status" value="1"/>
</dbReference>
<reference evidence="8" key="1">
    <citation type="journal article" date="2017" name="bioRxiv">
        <title>Comparative analysis of the genomes of Stylophora pistillata and Acropora digitifera provides evidence for extensive differences between species of corals.</title>
        <authorList>
            <person name="Voolstra C.R."/>
            <person name="Li Y."/>
            <person name="Liew Y.J."/>
            <person name="Baumgarten S."/>
            <person name="Zoccola D."/>
            <person name="Flot J.-F."/>
            <person name="Tambutte S."/>
            <person name="Allemand D."/>
            <person name="Aranda M."/>
        </authorList>
    </citation>
    <scope>NUCLEOTIDE SEQUENCE [LARGE SCALE GENOMIC DNA]</scope>
</reference>
<dbReference type="Gene3D" id="1.25.40.10">
    <property type="entry name" value="Tetratricopeptide repeat domain"/>
    <property type="match status" value="2"/>
</dbReference>
<dbReference type="PROSITE" id="PS50005">
    <property type="entry name" value="TPR"/>
    <property type="match status" value="2"/>
</dbReference>
<keyword evidence="3" id="KW-0455">Luminescence</keyword>
<evidence type="ECO:0000256" key="1">
    <source>
        <dbReference type="ARBA" id="ARBA00008949"/>
    </source>
</evidence>
<feature type="repeat" description="TPR" evidence="5">
    <location>
        <begin position="260"/>
        <end position="293"/>
    </location>
</feature>
<dbReference type="Pfam" id="PF13181">
    <property type="entry name" value="TPR_8"/>
    <property type="match status" value="1"/>
</dbReference>
<comment type="similarity">
    <text evidence="1">Belongs to the GFP family.</text>
</comment>
<dbReference type="AlphaFoldDB" id="A0A2B4SPN9"/>
<proteinExistence type="inferred from homology"/>